<feature type="region of interest" description="Disordered" evidence="1">
    <location>
        <begin position="39"/>
        <end position="59"/>
    </location>
</feature>
<proteinExistence type="predicted"/>
<protein>
    <submittedName>
        <fullName evidence="2">Uncharacterized protein</fullName>
    </submittedName>
</protein>
<organism evidence="2 3">
    <name type="scientific">Dissostichus mawsoni</name>
    <name type="common">Antarctic cod</name>
    <dbReference type="NCBI Taxonomy" id="36200"/>
    <lineage>
        <taxon>Eukaryota</taxon>
        <taxon>Metazoa</taxon>
        <taxon>Chordata</taxon>
        <taxon>Craniata</taxon>
        <taxon>Vertebrata</taxon>
        <taxon>Euteleostomi</taxon>
        <taxon>Actinopterygii</taxon>
        <taxon>Neopterygii</taxon>
        <taxon>Teleostei</taxon>
        <taxon>Neoteleostei</taxon>
        <taxon>Acanthomorphata</taxon>
        <taxon>Eupercaria</taxon>
        <taxon>Perciformes</taxon>
        <taxon>Notothenioidei</taxon>
        <taxon>Nototheniidae</taxon>
        <taxon>Dissostichus</taxon>
    </lineage>
</organism>
<gene>
    <name evidence="2" type="ORF">F7725_016315</name>
</gene>
<dbReference type="EMBL" id="JAAKFY010000006">
    <property type="protein sequence ID" value="KAF3855592.1"/>
    <property type="molecule type" value="Genomic_DNA"/>
</dbReference>
<accession>A0A7J5Z1A1</accession>
<dbReference type="Proteomes" id="UP000518266">
    <property type="component" value="Unassembled WGS sequence"/>
</dbReference>
<evidence type="ECO:0000313" key="3">
    <source>
        <dbReference type="Proteomes" id="UP000518266"/>
    </source>
</evidence>
<evidence type="ECO:0000313" key="2">
    <source>
        <dbReference type="EMBL" id="KAF3855592.1"/>
    </source>
</evidence>
<dbReference type="AlphaFoldDB" id="A0A7J5Z1A1"/>
<feature type="compositionally biased region" description="Acidic residues" evidence="1">
    <location>
        <begin position="45"/>
        <end position="59"/>
    </location>
</feature>
<name>A0A7J5Z1A1_DISMA</name>
<keyword evidence="3" id="KW-1185">Reference proteome</keyword>
<comment type="caution">
    <text evidence="2">The sequence shown here is derived from an EMBL/GenBank/DDBJ whole genome shotgun (WGS) entry which is preliminary data.</text>
</comment>
<evidence type="ECO:0000256" key="1">
    <source>
        <dbReference type="SAM" id="MobiDB-lite"/>
    </source>
</evidence>
<sequence length="89" mass="10198">MHTCVCVARTSGTLSRTRTRNRTRSCCRTMLQDLGLIGTLRDEDLSPEEPDTEPEEEDEPIVLNRKKKLGTRGVKDFNTNFEFGERHSD</sequence>
<reference evidence="2 3" key="1">
    <citation type="submission" date="2020-03" db="EMBL/GenBank/DDBJ databases">
        <title>Dissostichus mawsoni Genome sequencing and assembly.</title>
        <authorList>
            <person name="Park H."/>
        </authorList>
    </citation>
    <scope>NUCLEOTIDE SEQUENCE [LARGE SCALE GENOMIC DNA]</scope>
    <source>
        <strain evidence="2">DM0001</strain>
        <tissue evidence="2">Muscle</tissue>
    </source>
</reference>